<protein>
    <recommendedName>
        <fullName evidence="1">Peptidase C45 hydrolase domain-containing protein</fullName>
    </recommendedName>
</protein>
<proteinExistence type="predicted"/>
<gene>
    <name evidence="2" type="ORF">S01H1_37703</name>
</gene>
<dbReference type="Pfam" id="PF03417">
    <property type="entry name" value="AAT"/>
    <property type="match status" value="1"/>
</dbReference>
<dbReference type="InterPro" id="IPR005079">
    <property type="entry name" value="Peptidase_C45_hydrolase"/>
</dbReference>
<dbReference type="SUPFAM" id="SSF56235">
    <property type="entry name" value="N-terminal nucleophile aminohydrolases (Ntn hydrolases)"/>
    <property type="match status" value="1"/>
</dbReference>
<reference evidence="2" key="1">
    <citation type="journal article" date="2014" name="Front. Microbiol.">
        <title>High frequency of phylogenetically diverse reductive dehalogenase-homologous genes in deep subseafloor sedimentary metagenomes.</title>
        <authorList>
            <person name="Kawai M."/>
            <person name="Futagami T."/>
            <person name="Toyoda A."/>
            <person name="Takaki Y."/>
            <person name="Nishi S."/>
            <person name="Hori S."/>
            <person name="Arai W."/>
            <person name="Tsubouchi T."/>
            <person name="Morono Y."/>
            <person name="Uchiyama I."/>
            <person name="Ito T."/>
            <person name="Fujiyama A."/>
            <person name="Inagaki F."/>
            <person name="Takami H."/>
        </authorList>
    </citation>
    <scope>NUCLEOTIDE SEQUENCE</scope>
    <source>
        <strain evidence="2">Expedition CK06-06</strain>
    </source>
</reference>
<feature type="domain" description="Peptidase C45 hydrolase" evidence="1">
    <location>
        <begin position="7"/>
        <end position="169"/>
    </location>
</feature>
<comment type="caution">
    <text evidence="2">The sequence shown here is derived from an EMBL/GenBank/DDBJ whole genome shotgun (WGS) entry which is preliminary data.</text>
</comment>
<organism evidence="2">
    <name type="scientific">marine sediment metagenome</name>
    <dbReference type="NCBI Taxonomy" id="412755"/>
    <lineage>
        <taxon>unclassified sequences</taxon>
        <taxon>metagenomes</taxon>
        <taxon>ecological metagenomes</taxon>
    </lineage>
</organism>
<dbReference type="Gene3D" id="3.60.60.10">
    <property type="entry name" value="Penicillin V Acylase, Chain A"/>
    <property type="match status" value="1"/>
</dbReference>
<name>X0VLY5_9ZZZZ</name>
<dbReference type="AlphaFoldDB" id="X0VLY5"/>
<evidence type="ECO:0000259" key="1">
    <source>
        <dbReference type="Pfam" id="PF03417"/>
    </source>
</evidence>
<sequence length="217" mass="24527">NLAVCHTAPKGKLRSLGFTFHWPLVSRYGGMNEAGLAISSASATFENSGPGIMLNIATRWILDNCKTTKDAVEFLKKIPKVWGESYMIVDKENTIAKVQTHGKKTITEYSDRGFESVTMQYDSPELLSFVNDSWEGQDKVHSTRQNFLNNWFEQNKGKIDEEMIKDTLKNHKHQMCSHEVDGLEICWSYILTMGKEEALVCAGRPCKNDFIGVKTPN</sequence>
<dbReference type="EMBL" id="BARS01023686">
    <property type="protein sequence ID" value="GAG13468.1"/>
    <property type="molecule type" value="Genomic_DNA"/>
</dbReference>
<evidence type="ECO:0000313" key="2">
    <source>
        <dbReference type="EMBL" id="GAG13468.1"/>
    </source>
</evidence>
<feature type="non-terminal residue" evidence="2">
    <location>
        <position position="1"/>
    </location>
</feature>
<accession>X0VLY5</accession>
<dbReference type="InterPro" id="IPR029055">
    <property type="entry name" value="Ntn_hydrolases_N"/>
</dbReference>